<dbReference type="Gene3D" id="3.75.10.10">
    <property type="entry name" value="L-arginine/glycine Amidinotransferase, Chain A"/>
    <property type="match status" value="1"/>
</dbReference>
<dbReference type="PANTHER" id="PTHR43224">
    <property type="entry name" value="AMIDINOTRANSFERASE"/>
    <property type="match status" value="1"/>
</dbReference>
<dbReference type="PANTHER" id="PTHR43224:SF1">
    <property type="entry name" value="AMIDINOTRANSFERASE"/>
    <property type="match status" value="1"/>
</dbReference>
<evidence type="ECO:0000313" key="2">
    <source>
        <dbReference type="Proteomes" id="UP000823790"/>
    </source>
</evidence>
<proteinExistence type="predicted"/>
<sequence length="305" mass="32377">MIVTSPTAFLEAFAALPPLRDVQATARAAFLLAPAEFALAAESASDNRYMDMALAVDPLRALAQHAALAQALRADCPVITFPGDASTPDAVFPNNVFATAPGRLIVGRMRHAVRQREAGRRDVRDFFAQVLGYEEVDLSCRHDCVAELTGALVIDRARGVGYCGLSERCDEAGAQAMHEAFGLRLTFCFPLAAGEYHTNVVLALLAGRAAIVAPDGFADAAVPAAIARAYGDRALWLTPAQKQAFAGNAIALSDQRVWMSASAARALTDAQRQALAGWGFRIGAVELDEIEKAGGSLRCCVAEIF</sequence>
<accession>A0ABS4DLQ9</accession>
<comment type="caution">
    <text evidence="1">The sequence shown here is derived from an EMBL/GenBank/DDBJ whole genome shotgun (WGS) entry which is preliminary data.</text>
</comment>
<dbReference type="SUPFAM" id="SSF55909">
    <property type="entry name" value="Pentein"/>
    <property type="match status" value="1"/>
</dbReference>
<dbReference type="InterPro" id="IPR014541">
    <property type="entry name" value="Amdntrnsf_FN0238"/>
</dbReference>
<dbReference type="Proteomes" id="UP000823790">
    <property type="component" value="Unassembled WGS sequence"/>
</dbReference>
<dbReference type="EMBL" id="JAGJRS010000013">
    <property type="protein sequence ID" value="MBP1473971.1"/>
    <property type="molecule type" value="Genomic_DNA"/>
</dbReference>
<evidence type="ECO:0000313" key="1">
    <source>
        <dbReference type="EMBL" id="MBP1473971.1"/>
    </source>
</evidence>
<dbReference type="Pfam" id="PF19420">
    <property type="entry name" value="DDAH_eukar"/>
    <property type="match status" value="1"/>
</dbReference>
<keyword evidence="2" id="KW-1185">Reference proteome</keyword>
<organism evidence="1 2">
    <name type="scientific">Frateuria flava</name>
    <dbReference type="NCBI Taxonomy" id="2821489"/>
    <lineage>
        <taxon>Bacteria</taxon>
        <taxon>Pseudomonadati</taxon>
        <taxon>Pseudomonadota</taxon>
        <taxon>Gammaproteobacteria</taxon>
        <taxon>Lysobacterales</taxon>
        <taxon>Rhodanobacteraceae</taxon>
        <taxon>Frateuria</taxon>
    </lineage>
</organism>
<dbReference type="RefSeq" id="WP_209617778.1">
    <property type="nucleotide sequence ID" value="NZ_JAGJRS010000013.1"/>
</dbReference>
<protein>
    <recommendedName>
        <fullName evidence="3">Amidinotransferase</fullName>
    </recommendedName>
</protein>
<name>A0ABS4DLQ9_9GAMM</name>
<reference evidence="1 2" key="1">
    <citation type="submission" date="2021-04" db="EMBL/GenBank/DDBJ databases">
        <authorList>
            <person name="Huq M.A."/>
        </authorList>
    </citation>
    <scope>NUCLEOTIDE SEQUENCE [LARGE SCALE GENOMIC DNA]</scope>
    <source>
        <strain evidence="1 2">MAH-13</strain>
    </source>
</reference>
<evidence type="ECO:0008006" key="3">
    <source>
        <dbReference type="Google" id="ProtNLM"/>
    </source>
</evidence>
<gene>
    <name evidence="1" type="ORF">J7I44_06650</name>
</gene>